<dbReference type="Pfam" id="PF05729">
    <property type="entry name" value="NACHT"/>
    <property type="match status" value="1"/>
</dbReference>
<reference evidence="3 4" key="1">
    <citation type="submission" date="2020-03" db="EMBL/GenBank/DDBJ databases">
        <title>Draft Genome Sequence of 2-Methylisoborneol Producing Pseudanabaena yagii Strain GIHE-NHR1 Isolated from North Han River in South Korea.</title>
        <authorList>
            <person name="Jeong J."/>
        </authorList>
    </citation>
    <scope>NUCLEOTIDE SEQUENCE [LARGE SCALE GENOMIC DNA]</scope>
    <source>
        <strain evidence="3 4">GIHE-NHR1</strain>
    </source>
</reference>
<dbReference type="InterPro" id="IPR037215">
    <property type="entry name" value="GUN4-like_sf"/>
</dbReference>
<evidence type="ECO:0000313" key="4">
    <source>
        <dbReference type="Proteomes" id="UP000738376"/>
    </source>
</evidence>
<dbReference type="Gene3D" id="1.10.10.1770">
    <property type="entry name" value="Gun4-like"/>
    <property type="match status" value="1"/>
</dbReference>
<evidence type="ECO:0000256" key="1">
    <source>
        <dbReference type="SAM" id="Phobius"/>
    </source>
</evidence>
<dbReference type="Pfam" id="PF05419">
    <property type="entry name" value="GUN4"/>
    <property type="match status" value="1"/>
</dbReference>
<feature type="transmembrane region" description="Helical" evidence="1">
    <location>
        <begin position="20"/>
        <end position="39"/>
    </location>
</feature>
<keyword evidence="1" id="KW-0812">Transmembrane</keyword>
<dbReference type="PANTHER" id="PTHR46312">
    <property type="entry name" value="NACHT DOMAIN-CONTAINING PROTEIN"/>
    <property type="match status" value="1"/>
</dbReference>
<feature type="transmembrane region" description="Helical" evidence="1">
    <location>
        <begin position="749"/>
        <end position="770"/>
    </location>
</feature>
<dbReference type="PANTHER" id="PTHR46312:SF2">
    <property type="entry name" value="NUCLEOTIDE-BINDING OLIGOMERIZATION DOMAIN-CONTAINING PROTEIN 2-LIKE"/>
    <property type="match status" value="1"/>
</dbReference>
<proteinExistence type="predicted"/>
<dbReference type="SUPFAM" id="SSF140869">
    <property type="entry name" value="GUN4-like"/>
    <property type="match status" value="1"/>
</dbReference>
<dbReference type="InterPro" id="IPR008629">
    <property type="entry name" value="GUN4-like"/>
</dbReference>
<keyword evidence="1" id="KW-1133">Transmembrane helix</keyword>
<dbReference type="Gene3D" id="1.25.40.620">
    <property type="match status" value="1"/>
</dbReference>
<name>A0ABX1LND7_9CYAN</name>
<dbReference type="Gene3D" id="3.40.50.300">
    <property type="entry name" value="P-loop containing nucleotide triphosphate hydrolases"/>
    <property type="match status" value="1"/>
</dbReference>
<comment type="caution">
    <text evidence="3">The sequence shown here is derived from an EMBL/GenBank/DDBJ whole genome shotgun (WGS) entry which is preliminary data.</text>
</comment>
<dbReference type="EMBL" id="JAAVJL010000001">
    <property type="protein sequence ID" value="NMF56803.1"/>
    <property type="molecule type" value="Genomic_DNA"/>
</dbReference>
<keyword evidence="1" id="KW-0472">Membrane</keyword>
<protein>
    <submittedName>
        <fullName evidence="3">NACHT domain-containing protein</fullName>
    </submittedName>
</protein>
<sequence length="778" mass="89909">MTQEPESKPKLTWEEKITDILLKAIMTGGIGVGGANAFWELFIKSDIPKAIASAVIGAGISYGAKMLMPIHKRNEERAEQLGKAVNQGMDRFGEAVAAKVTAVEDRYFEAQAADCELCKTEGFGKIEGIATLMLEDVFVRLRLNFNMGMAGFRNEQRIAKRLLNDQDFNPEDFTVDIWQLLAKAKSDPIYRQIAILAWGGYGKTTLLRHVAYRLSRNKQGQNVPRFVPVLLLLRKYRDLLTQENPEDLPTIIEKYHIPSLNNSLQMPTNWVHDLLNKGKMLIMLDGFDEVPKLQRPLVAKWLNTQMRNYPKSVFILTSRPKAYTEQGFADSLDLKSVFNLQPFTPEQIREFVGKWYWSQEFYSFGKTDSPAIRREAELSAKDLLQQISKRDELQKLASNPLLLTMIARFHRRYPSAELPKRKADLYEEICKLQLKDRVEARQLQTVLTDEAQIILQMLALEMMLQKEERIDRETLLERFEVYLSEQEDAINATEFLIQIEQISELLVQREVDEFEFSHLSFQEFLAAMEIIRTNQESILYEHFTEDWWKQVILLYVSKFKKPSNLIKKALDAGAIDLALACTQETRKQIDANVKKDLQALEEQRLLQAVETEVKNSLYQQLEEYLKNQQWYEADQETWKLMLKVTNREEEGNLELDNIRNFPCEDLLTLDRLWVEYSKKHGFEFGFSVQKQIYVECDGKLEVSNPSSKTWNEFCDRTAWASEGKMVAYPDSFFKNNFMCVKGHLPSPSMWGVFIGGVSWVGMGGITSFLASRLVKCNL</sequence>
<dbReference type="InterPro" id="IPR027417">
    <property type="entry name" value="P-loop_NTPase"/>
</dbReference>
<accession>A0ABX1LND7</accession>
<dbReference type="PROSITE" id="PS50837">
    <property type="entry name" value="NACHT"/>
    <property type="match status" value="1"/>
</dbReference>
<dbReference type="RefSeq" id="WP_169361911.1">
    <property type="nucleotide sequence ID" value="NZ_JAAVJL010000001.1"/>
</dbReference>
<dbReference type="Proteomes" id="UP000738376">
    <property type="component" value="Unassembled WGS sequence"/>
</dbReference>
<evidence type="ECO:0000259" key="2">
    <source>
        <dbReference type="PROSITE" id="PS50837"/>
    </source>
</evidence>
<feature type="domain" description="NACHT" evidence="2">
    <location>
        <begin position="191"/>
        <end position="322"/>
    </location>
</feature>
<keyword evidence="4" id="KW-1185">Reference proteome</keyword>
<gene>
    <name evidence="3" type="ORF">HC246_01900</name>
</gene>
<organism evidence="3 4">
    <name type="scientific">Pseudanabaena yagii GIHE-NHR1</name>
    <dbReference type="NCBI Taxonomy" id="2722753"/>
    <lineage>
        <taxon>Bacteria</taxon>
        <taxon>Bacillati</taxon>
        <taxon>Cyanobacteriota</taxon>
        <taxon>Cyanophyceae</taxon>
        <taxon>Pseudanabaenales</taxon>
        <taxon>Pseudanabaenaceae</taxon>
        <taxon>Pseudanabaena</taxon>
        <taxon>Pseudanabaena yagii</taxon>
    </lineage>
</organism>
<evidence type="ECO:0000313" key="3">
    <source>
        <dbReference type="EMBL" id="NMF56803.1"/>
    </source>
</evidence>
<dbReference type="InterPro" id="IPR007111">
    <property type="entry name" value="NACHT_NTPase"/>
</dbReference>
<dbReference type="SUPFAM" id="SSF52540">
    <property type="entry name" value="P-loop containing nucleoside triphosphate hydrolases"/>
    <property type="match status" value="1"/>
</dbReference>
<dbReference type="CDD" id="cd16383">
    <property type="entry name" value="GUN4"/>
    <property type="match status" value="1"/>
</dbReference>